<keyword evidence="12" id="KW-1185">Reference proteome</keyword>
<keyword evidence="6 9" id="KW-0472">Membrane</keyword>
<evidence type="ECO:0000256" key="4">
    <source>
        <dbReference type="ARBA" id="ARBA00022824"/>
    </source>
</evidence>
<protein>
    <submittedName>
        <fullName evidence="11">Long-chain base-1-phosphate phosphatase</fullName>
    </submittedName>
</protein>
<feature type="transmembrane region" description="Helical" evidence="9">
    <location>
        <begin position="258"/>
        <end position="276"/>
    </location>
</feature>
<feature type="transmembrane region" description="Helical" evidence="9">
    <location>
        <begin position="63"/>
        <end position="88"/>
    </location>
</feature>
<evidence type="ECO:0000313" key="12">
    <source>
        <dbReference type="Proteomes" id="UP001172684"/>
    </source>
</evidence>
<name>A0ABQ9P7N8_9PEZI</name>
<feature type="transmembrane region" description="Helical" evidence="9">
    <location>
        <begin position="195"/>
        <end position="215"/>
    </location>
</feature>
<evidence type="ECO:0000256" key="6">
    <source>
        <dbReference type="ARBA" id="ARBA00023136"/>
    </source>
</evidence>
<evidence type="ECO:0000256" key="5">
    <source>
        <dbReference type="ARBA" id="ARBA00022989"/>
    </source>
</evidence>
<proteinExistence type="inferred from homology"/>
<feature type="compositionally biased region" description="Polar residues" evidence="8">
    <location>
        <begin position="412"/>
        <end position="452"/>
    </location>
</feature>
<gene>
    <name evidence="11" type="primary">LCB3</name>
    <name evidence="11" type="ORF">H2201_000456</name>
</gene>
<dbReference type="CDD" id="cd03388">
    <property type="entry name" value="PAP2_SPPase1"/>
    <property type="match status" value="1"/>
</dbReference>
<feature type="domain" description="Phosphatidic acid phosphatase type 2/haloperoxidase" evidence="10">
    <location>
        <begin position="90"/>
        <end position="213"/>
    </location>
</feature>
<evidence type="ECO:0000256" key="1">
    <source>
        <dbReference type="ARBA" id="ARBA00004477"/>
    </source>
</evidence>
<dbReference type="InterPro" id="IPR036938">
    <property type="entry name" value="PAP2/HPO_sf"/>
</dbReference>
<feature type="transmembrane region" description="Helical" evidence="9">
    <location>
        <begin position="227"/>
        <end position="246"/>
    </location>
</feature>
<keyword evidence="5 9" id="KW-1133">Transmembrane helix</keyword>
<accession>A0ABQ9P7N8</accession>
<evidence type="ECO:0000259" key="10">
    <source>
        <dbReference type="SMART" id="SM00014"/>
    </source>
</evidence>
<sequence>MSKKPNGAGKSQKLRRTAVLPSAMAPDGQRYDAGMRDRDHLRWETPYLALMQEKLRTPALDSYFALTANLGTHTFFMVMLPILFWCGYTSLGRAMVHVLAGGVFWSGFMKDALCLPRPLSPPLQRITMSGSAALEYGWPSTHSTNAVSVAVYAIYCLRAVENPANPLVHLALQVAFYWYAISIVIGRLYCGMHGFFDVVIGSLLGALLSVVQLSYGELFDYWICEGTYLRPLIATLITFVLVRIHPEPADDCPCFDDSVSFSGVFIGIQVGAWHFAGTRFALDNPIPGTVPFVLHTIGWPKTCIRILIGVLIIFAWRGTVKTLLLRILPPLFRKLEQLRMSLPRKFFLNASQYTIVPTLRKDDNVIPSPYEIPSLLTRFSHPRRKSISIGPQSMADAYETLAYRQNQRRESLSSPANKSPLSPVAQGSRTCSSGSNYFDSTPTRQRPGSVSSVERPLGANLLPTPASSRVHSYEQMMGTGEVDMPLTPPESNTSAGSEDIFAESQQDDGKEDQEIFSSLERPRVRYDVEVVTKLIVYSGIGWLAVEERMLEQIAGRVTAKNVSYPMM</sequence>
<dbReference type="PANTHER" id="PTHR14969">
    <property type="entry name" value="SPHINGOSINE-1-PHOSPHATE PHOSPHOHYDROLASE"/>
    <property type="match status" value="1"/>
</dbReference>
<evidence type="ECO:0000256" key="9">
    <source>
        <dbReference type="SAM" id="Phobius"/>
    </source>
</evidence>
<comment type="caution">
    <text evidence="11">The sequence shown here is derived from an EMBL/GenBank/DDBJ whole genome shotgun (WGS) entry which is preliminary data.</text>
</comment>
<comment type="similarity">
    <text evidence="7">Belongs to the type 2 lipid phosphate phosphatase family.</text>
</comment>
<comment type="subcellular location">
    <subcellularLocation>
        <location evidence="1">Endoplasmic reticulum membrane</location>
        <topology evidence="1">Multi-pass membrane protein</topology>
    </subcellularLocation>
</comment>
<dbReference type="Proteomes" id="UP001172684">
    <property type="component" value="Unassembled WGS sequence"/>
</dbReference>
<feature type="transmembrane region" description="Helical" evidence="9">
    <location>
        <begin position="167"/>
        <end position="188"/>
    </location>
</feature>
<dbReference type="Gene3D" id="1.20.144.10">
    <property type="entry name" value="Phosphatidic acid phosphatase type 2/haloperoxidase"/>
    <property type="match status" value="1"/>
</dbReference>
<dbReference type="PANTHER" id="PTHR14969:SF28">
    <property type="entry name" value="DIHYDROSPHINGOSINE 1-PHOSPHATE PHOSPHATASE LCB3-RELATED"/>
    <property type="match status" value="1"/>
</dbReference>
<dbReference type="SUPFAM" id="SSF48317">
    <property type="entry name" value="Acid phosphatase/Vanadium-dependent haloperoxidase"/>
    <property type="match status" value="1"/>
</dbReference>
<evidence type="ECO:0000256" key="7">
    <source>
        <dbReference type="ARBA" id="ARBA00038324"/>
    </source>
</evidence>
<reference evidence="11" key="1">
    <citation type="submission" date="2022-10" db="EMBL/GenBank/DDBJ databases">
        <title>Culturing micro-colonial fungi from biological soil crusts in the Mojave desert and describing Neophaeococcomyces mojavensis, and introducing the new genera and species Taxawa tesnikishii.</title>
        <authorList>
            <person name="Kurbessoian T."/>
            <person name="Stajich J.E."/>
        </authorList>
    </citation>
    <scope>NUCLEOTIDE SEQUENCE</scope>
    <source>
        <strain evidence="11">TK_1</strain>
    </source>
</reference>
<keyword evidence="3" id="KW-0378">Hydrolase</keyword>
<dbReference type="InterPro" id="IPR000326">
    <property type="entry name" value="PAP2/HPO"/>
</dbReference>
<evidence type="ECO:0000313" key="11">
    <source>
        <dbReference type="EMBL" id="KAJ9669589.1"/>
    </source>
</evidence>
<keyword evidence="4" id="KW-0256">Endoplasmic reticulum</keyword>
<dbReference type="SMART" id="SM00014">
    <property type="entry name" value="acidPPc"/>
    <property type="match status" value="1"/>
</dbReference>
<evidence type="ECO:0000256" key="3">
    <source>
        <dbReference type="ARBA" id="ARBA00022801"/>
    </source>
</evidence>
<dbReference type="EMBL" id="JAPDRL010000002">
    <property type="protein sequence ID" value="KAJ9669589.1"/>
    <property type="molecule type" value="Genomic_DNA"/>
</dbReference>
<evidence type="ECO:0000256" key="2">
    <source>
        <dbReference type="ARBA" id="ARBA00022692"/>
    </source>
</evidence>
<keyword evidence="2 9" id="KW-0812">Transmembrane</keyword>
<feature type="region of interest" description="Disordered" evidence="8">
    <location>
        <begin position="406"/>
        <end position="470"/>
    </location>
</feature>
<evidence type="ECO:0000256" key="8">
    <source>
        <dbReference type="SAM" id="MobiDB-lite"/>
    </source>
</evidence>
<organism evidence="11 12">
    <name type="scientific">Coniosporium apollinis</name>
    <dbReference type="NCBI Taxonomy" id="61459"/>
    <lineage>
        <taxon>Eukaryota</taxon>
        <taxon>Fungi</taxon>
        <taxon>Dikarya</taxon>
        <taxon>Ascomycota</taxon>
        <taxon>Pezizomycotina</taxon>
        <taxon>Dothideomycetes</taxon>
        <taxon>Dothideomycetes incertae sedis</taxon>
        <taxon>Coniosporium</taxon>
    </lineage>
</organism>
<feature type="transmembrane region" description="Helical" evidence="9">
    <location>
        <begin position="296"/>
        <end position="316"/>
    </location>
</feature>
<dbReference type="Pfam" id="PF01569">
    <property type="entry name" value="PAP2"/>
    <property type="match status" value="1"/>
</dbReference>